<dbReference type="Gene3D" id="3.40.50.150">
    <property type="entry name" value="Vaccinia Virus protein VP39"/>
    <property type="match status" value="1"/>
</dbReference>
<keyword evidence="2" id="KW-0472">Membrane</keyword>
<feature type="transmembrane region" description="Helical" evidence="2">
    <location>
        <begin position="100"/>
        <end position="122"/>
    </location>
</feature>
<feature type="transmembrane region" description="Helical" evidence="2">
    <location>
        <begin position="172"/>
        <end position="190"/>
    </location>
</feature>
<keyword evidence="1" id="KW-0620">Polyamine biosynthesis</keyword>
<dbReference type="AlphaFoldDB" id="A0A8J3A7B7"/>
<evidence type="ECO:0000256" key="1">
    <source>
        <dbReference type="ARBA" id="ARBA00023115"/>
    </source>
</evidence>
<dbReference type="InterPro" id="IPR029063">
    <property type="entry name" value="SAM-dependent_MTases_sf"/>
</dbReference>
<feature type="transmembrane region" description="Helical" evidence="2">
    <location>
        <begin position="143"/>
        <end position="166"/>
    </location>
</feature>
<dbReference type="SUPFAM" id="SSF53335">
    <property type="entry name" value="S-adenosyl-L-methionine-dependent methyltransferases"/>
    <property type="match status" value="1"/>
</dbReference>
<dbReference type="PANTHER" id="PTHR43317">
    <property type="entry name" value="THERMOSPERMINE SYNTHASE ACAULIS5"/>
    <property type="match status" value="1"/>
</dbReference>
<gene>
    <name evidence="3" type="ORF">GCM10011354_04850</name>
</gene>
<evidence type="ECO:0000313" key="3">
    <source>
        <dbReference type="EMBL" id="GGI03602.1"/>
    </source>
</evidence>
<feature type="transmembrane region" description="Helical" evidence="2">
    <location>
        <begin position="197"/>
        <end position="215"/>
    </location>
</feature>
<reference evidence="3" key="1">
    <citation type="journal article" date="2014" name="Int. J. Syst. Evol. Microbiol.">
        <title>Complete genome sequence of Corynebacterium casei LMG S-19264T (=DSM 44701T), isolated from a smear-ripened cheese.</title>
        <authorList>
            <consortium name="US DOE Joint Genome Institute (JGI-PGF)"/>
            <person name="Walter F."/>
            <person name="Albersmeier A."/>
            <person name="Kalinowski J."/>
            <person name="Ruckert C."/>
        </authorList>
    </citation>
    <scope>NUCLEOTIDE SEQUENCE</scope>
    <source>
        <strain evidence="3">CGMCC 1.14988</strain>
    </source>
</reference>
<evidence type="ECO:0000256" key="2">
    <source>
        <dbReference type="SAM" id="Phobius"/>
    </source>
</evidence>
<reference evidence="3" key="2">
    <citation type="submission" date="2020-09" db="EMBL/GenBank/DDBJ databases">
        <authorList>
            <person name="Sun Q."/>
            <person name="Zhou Y."/>
        </authorList>
    </citation>
    <scope>NUCLEOTIDE SEQUENCE</scope>
    <source>
        <strain evidence="3">CGMCC 1.14988</strain>
    </source>
</reference>
<proteinExistence type="predicted"/>
<dbReference type="EMBL" id="BMHA01000002">
    <property type="protein sequence ID" value="GGI03602.1"/>
    <property type="molecule type" value="Genomic_DNA"/>
</dbReference>
<organism evidence="3 4">
    <name type="scientific">Egicoccus halophilus</name>
    <dbReference type="NCBI Taxonomy" id="1670830"/>
    <lineage>
        <taxon>Bacteria</taxon>
        <taxon>Bacillati</taxon>
        <taxon>Actinomycetota</taxon>
        <taxon>Nitriliruptoria</taxon>
        <taxon>Egicoccales</taxon>
        <taxon>Egicoccaceae</taxon>
        <taxon>Egicoccus</taxon>
    </lineage>
</organism>
<sequence>MPALAAALLVFLSSAAVLVLEILAARLLAPYVGDTLEVYTAIIGTILAGIAFGSWWGGRWADRRDPNTLIGPLLIAGGGLSFLTIPLVDLLGTGMRGANALTTVVLTFTAFFAPAAVLTAVTPAVIKLQLADLDETGRVVGRLSAIGTAGAIIGTFFTGFLLVAAAPTRPSIRFVGVFLVLLGIGTLVWLRGTRSAVSATMVVAIVAAGALSFAARHPCDHESAYYCARVEVDPERPTGRALWLDTLRHSYVDVEDPTHLEFTYTQWFGDAITAVAPDGEALRTLHVGGGGFTMPQYLRVSNPGSTSTVLEVDPLLVELSRDELGLELRDDIEVLTGDARLTAPRVDAGAYDLVINDAFGGVSVPWHLATVEFLTQVEGALDDEGVVVTNVIDYADRDFLRAYLATTAAVFDSVAIIGREDALGPTVPGLGGNFVVLASDAALPVDELLAANRARGQVDDVLHGTDLRDFVGDAPVLTDDFAPVDQLLTPLPQ</sequence>
<protein>
    <recommendedName>
        <fullName evidence="5">Spermidine synthase</fullName>
    </recommendedName>
</protein>
<feature type="transmembrane region" description="Helical" evidence="2">
    <location>
        <begin position="39"/>
        <end position="57"/>
    </location>
</feature>
<dbReference type="RefSeq" id="WP_130650993.1">
    <property type="nucleotide sequence ID" value="NZ_BMHA01000002.1"/>
</dbReference>
<name>A0A8J3A7B7_9ACTN</name>
<dbReference type="SUPFAM" id="SSF103473">
    <property type="entry name" value="MFS general substrate transporter"/>
    <property type="match status" value="1"/>
</dbReference>
<dbReference type="Proteomes" id="UP000650511">
    <property type="component" value="Unassembled WGS sequence"/>
</dbReference>
<dbReference type="Gene3D" id="1.20.1250.20">
    <property type="entry name" value="MFS general substrate transporter like domains"/>
    <property type="match status" value="1"/>
</dbReference>
<feature type="transmembrane region" description="Helical" evidence="2">
    <location>
        <begin position="69"/>
        <end position="88"/>
    </location>
</feature>
<keyword evidence="2" id="KW-1133">Transmembrane helix</keyword>
<dbReference type="InterPro" id="IPR036259">
    <property type="entry name" value="MFS_trans_sf"/>
</dbReference>
<dbReference type="OrthoDB" id="8221452at2"/>
<accession>A0A8J3A7B7</accession>
<keyword evidence="4" id="KW-1185">Reference proteome</keyword>
<evidence type="ECO:0008006" key="5">
    <source>
        <dbReference type="Google" id="ProtNLM"/>
    </source>
</evidence>
<dbReference type="PANTHER" id="PTHR43317:SF1">
    <property type="entry name" value="THERMOSPERMINE SYNTHASE ACAULIS5"/>
    <property type="match status" value="1"/>
</dbReference>
<comment type="caution">
    <text evidence="3">The sequence shown here is derived from an EMBL/GenBank/DDBJ whole genome shotgun (WGS) entry which is preliminary data.</text>
</comment>
<evidence type="ECO:0000313" key="4">
    <source>
        <dbReference type="Proteomes" id="UP000650511"/>
    </source>
</evidence>
<dbReference type="GO" id="GO:0010487">
    <property type="term" value="F:thermospermine synthase activity"/>
    <property type="evidence" value="ECO:0007669"/>
    <property type="project" value="TreeGrafter"/>
</dbReference>
<dbReference type="NCBIfam" id="NF037959">
    <property type="entry name" value="MFS_SpdSyn"/>
    <property type="match status" value="1"/>
</dbReference>
<keyword evidence="2" id="KW-0812">Transmembrane</keyword>
<dbReference type="GO" id="GO:0006596">
    <property type="term" value="P:polyamine biosynthetic process"/>
    <property type="evidence" value="ECO:0007669"/>
    <property type="project" value="UniProtKB-KW"/>
</dbReference>